<gene>
    <name evidence="1" type="ORF">S06H3_24371</name>
</gene>
<dbReference type="AlphaFoldDB" id="X1N9X1"/>
<feature type="non-terminal residue" evidence="1">
    <location>
        <position position="1"/>
    </location>
</feature>
<proteinExistence type="predicted"/>
<dbReference type="EMBL" id="BARV01013535">
    <property type="protein sequence ID" value="GAI23640.1"/>
    <property type="molecule type" value="Genomic_DNA"/>
</dbReference>
<evidence type="ECO:0000313" key="1">
    <source>
        <dbReference type="EMBL" id="GAI23640.1"/>
    </source>
</evidence>
<sequence length="123" mass="14745">KSQEEYILKNEETYRVFKYINENSPPEAKVWVAYETRTFYCDRPYVTFLKLGRASSAEEFLVQLKRAGITHFVFNQGLWQVRHGEQSKYPELIEKIKSQYLDTVYEKDSFVIWRLSYPSNLVE</sequence>
<name>X1N9X1_9ZZZZ</name>
<reference evidence="1" key="1">
    <citation type="journal article" date="2014" name="Front. Microbiol.">
        <title>High frequency of phylogenetically diverse reductive dehalogenase-homologous genes in deep subseafloor sedimentary metagenomes.</title>
        <authorList>
            <person name="Kawai M."/>
            <person name="Futagami T."/>
            <person name="Toyoda A."/>
            <person name="Takaki Y."/>
            <person name="Nishi S."/>
            <person name="Hori S."/>
            <person name="Arai W."/>
            <person name="Tsubouchi T."/>
            <person name="Morono Y."/>
            <person name="Uchiyama I."/>
            <person name="Ito T."/>
            <person name="Fujiyama A."/>
            <person name="Inagaki F."/>
            <person name="Takami H."/>
        </authorList>
    </citation>
    <scope>NUCLEOTIDE SEQUENCE</scope>
    <source>
        <strain evidence="1">Expedition CK06-06</strain>
    </source>
</reference>
<organism evidence="1">
    <name type="scientific">marine sediment metagenome</name>
    <dbReference type="NCBI Taxonomy" id="412755"/>
    <lineage>
        <taxon>unclassified sequences</taxon>
        <taxon>metagenomes</taxon>
        <taxon>ecological metagenomes</taxon>
    </lineage>
</organism>
<accession>X1N9X1</accession>
<comment type="caution">
    <text evidence="1">The sequence shown here is derived from an EMBL/GenBank/DDBJ whole genome shotgun (WGS) entry which is preliminary data.</text>
</comment>
<protein>
    <submittedName>
        <fullName evidence="1">Uncharacterized protein</fullName>
    </submittedName>
</protein>